<protein>
    <submittedName>
        <fullName evidence="4">Peptidase propeptide and YpeB domain protein</fullName>
    </submittedName>
</protein>
<feature type="domain" description="PepSY" evidence="3">
    <location>
        <begin position="77"/>
        <end position="135"/>
    </location>
</feature>
<name>F0GXB7_9FIRM</name>
<keyword evidence="2" id="KW-0732">Signal</keyword>
<dbReference type="EMBL" id="AEXM01000030">
    <property type="protein sequence ID" value="EGC81521.1"/>
    <property type="molecule type" value="Genomic_DNA"/>
</dbReference>
<evidence type="ECO:0000313" key="5">
    <source>
        <dbReference type="Proteomes" id="UP000005286"/>
    </source>
</evidence>
<dbReference type="InterPro" id="IPR025711">
    <property type="entry name" value="PepSY"/>
</dbReference>
<keyword evidence="5" id="KW-1185">Reference proteome</keyword>
<dbReference type="AlphaFoldDB" id="F0GXB7"/>
<dbReference type="Gene3D" id="3.10.450.40">
    <property type="match status" value="2"/>
</dbReference>
<dbReference type="Proteomes" id="UP000005286">
    <property type="component" value="Unassembled WGS sequence"/>
</dbReference>
<accession>F0GXB7</accession>
<feature type="region of interest" description="Disordered" evidence="1">
    <location>
        <begin position="20"/>
        <end position="61"/>
    </location>
</feature>
<dbReference type="STRING" id="879305.HMPREF9290_0892"/>
<feature type="chain" id="PRO_5039328314" evidence="2">
    <location>
        <begin position="18"/>
        <end position="211"/>
    </location>
</feature>
<dbReference type="PATRIC" id="fig|879305.3.peg.1448"/>
<feature type="domain" description="PepSY" evidence="3">
    <location>
        <begin position="157"/>
        <end position="210"/>
    </location>
</feature>
<feature type="signal peptide" evidence="2">
    <location>
        <begin position="1"/>
        <end position="17"/>
    </location>
</feature>
<dbReference type="Pfam" id="PF03413">
    <property type="entry name" value="PepSY"/>
    <property type="match status" value="2"/>
</dbReference>
<organism evidence="4 5">
    <name type="scientific">Anaerococcus prevotii ACS-065-V-Col13</name>
    <dbReference type="NCBI Taxonomy" id="879305"/>
    <lineage>
        <taxon>Bacteria</taxon>
        <taxon>Bacillati</taxon>
        <taxon>Bacillota</taxon>
        <taxon>Tissierellia</taxon>
        <taxon>Tissierellales</taxon>
        <taxon>Peptoniphilaceae</taxon>
        <taxon>Anaerococcus</taxon>
    </lineage>
</organism>
<dbReference type="eggNOG" id="COG3212">
    <property type="taxonomic scope" value="Bacteria"/>
</dbReference>
<evidence type="ECO:0000256" key="2">
    <source>
        <dbReference type="SAM" id="SignalP"/>
    </source>
</evidence>
<evidence type="ECO:0000313" key="4">
    <source>
        <dbReference type="EMBL" id="EGC81521.1"/>
    </source>
</evidence>
<dbReference type="RefSeq" id="WP_004835435.1">
    <property type="nucleotide sequence ID" value="NZ_AEXM01000030.1"/>
</dbReference>
<gene>
    <name evidence="4" type="ORF">HMPREF9290_0892</name>
</gene>
<proteinExistence type="predicted"/>
<dbReference type="PROSITE" id="PS51257">
    <property type="entry name" value="PROKAR_LIPOPROTEIN"/>
    <property type="match status" value="1"/>
</dbReference>
<reference evidence="4 5" key="1">
    <citation type="submission" date="2011-01" db="EMBL/GenBank/DDBJ databases">
        <authorList>
            <person name="Durkin A.S."/>
            <person name="Madupu R."/>
            <person name="Torralba M."/>
            <person name="Gillis M."/>
            <person name="Methe B."/>
            <person name="Sutton G."/>
            <person name="Nelson K.E."/>
        </authorList>
    </citation>
    <scope>NUCLEOTIDE SEQUENCE [LARGE SCALE GENOMIC DNA]</scope>
    <source>
        <strain evidence="4 5">ACS-065-V-Col13</strain>
    </source>
</reference>
<evidence type="ECO:0000259" key="3">
    <source>
        <dbReference type="Pfam" id="PF03413"/>
    </source>
</evidence>
<feature type="compositionally biased region" description="Basic and acidic residues" evidence="1">
    <location>
        <begin position="25"/>
        <end position="61"/>
    </location>
</feature>
<comment type="caution">
    <text evidence="4">The sequence shown here is derived from an EMBL/GenBank/DDBJ whole genome shotgun (WGS) entry which is preliminary data.</text>
</comment>
<sequence length="211" mass="22917">MNKKLLALALSAGIVLAGCGNSTENKTDDTASTDTKVEEKVEDAKDSAKEVKDDAKDAKDNAETAVKTATSDINEVKIDLDGAIAKFKETFGDEGIEIEDISLELENGEYEYEIDGKKENTEYKLVLDANTGDIKEQKEEEDSDNEPIEAIDFASIISLDEAMDKALTGQEDAKVLGWSLSTDDGKTKYEFDIDNGDDKEVDALTGDILAD</sequence>
<evidence type="ECO:0000256" key="1">
    <source>
        <dbReference type="SAM" id="MobiDB-lite"/>
    </source>
</evidence>